<dbReference type="HOGENOM" id="CLU_048444_2_1_1"/>
<dbReference type="PANTHER" id="PTHR47381">
    <property type="entry name" value="ALPHA/BETA-HYDROLASES SUPERFAMILY PROTEIN"/>
    <property type="match status" value="1"/>
</dbReference>
<accession>K5VRA9</accession>
<dbReference type="InParanoid" id="K5VRA9"/>
<dbReference type="STRING" id="650164.K5VRA9"/>
<dbReference type="KEGG" id="pco:PHACADRAFT_29286"/>
<dbReference type="OrthoDB" id="2152248at2759"/>
<dbReference type="EMBL" id="JH930473">
    <property type="protein sequence ID" value="EKM54013.1"/>
    <property type="molecule type" value="Genomic_DNA"/>
</dbReference>
<name>K5VRA9_PHACS</name>
<protein>
    <recommendedName>
        <fullName evidence="3">Peptidase S9 prolyl oligopeptidase catalytic domain-containing protein</fullName>
    </recommendedName>
</protein>
<evidence type="ECO:0000313" key="2">
    <source>
        <dbReference type="Proteomes" id="UP000008370"/>
    </source>
</evidence>
<evidence type="ECO:0008006" key="3">
    <source>
        <dbReference type="Google" id="ProtNLM"/>
    </source>
</evidence>
<proteinExistence type="predicted"/>
<reference evidence="1 2" key="1">
    <citation type="journal article" date="2012" name="BMC Genomics">
        <title>Comparative genomics of the white-rot fungi, Phanerochaete carnosa and P. chrysosporium, to elucidate the genetic basis of the distinct wood types they colonize.</title>
        <authorList>
            <person name="Suzuki H."/>
            <person name="MacDonald J."/>
            <person name="Syed K."/>
            <person name="Salamov A."/>
            <person name="Hori C."/>
            <person name="Aerts A."/>
            <person name="Henrissat B."/>
            <person name="Wiebenga A."/>
            <person name="vanKuyk P.A."/>
            <person name="Barry K."/>
            <person name="Lindquist E."/>
            <person name="LaButti K."/>
            <person name="Lapidus A."/>
            <person name="Lucas S."/>
            <person name="Coutinho P."/>
            <person name="Gong Y."/>
            <person name="Samejima M."/>
            <person name="Mahadevan R."/>
            <person name="Abou-Zaid M."/>
            <person name="de Vries R.P."/>
            <person name="Igarashi K."/>
            <person name="Yadav J.S."/>
            <person name="Grigoriev I.V."/>
            <person name="Master E.R."/>
        </authorList>
    </citation>
    <scope>NUCLEOTIDE SEQUENCE [LARGE SCALE GENOMIC DNA]</scope>
    <source>
        <strain evidence="1 2">HHB-10118-sp</strain>
    </source>
</reference>
<dbReference type="Proteomes" id="UP000008370">
    <property type="component" value="Unassembled WGS sequence"/>
</dbReference>
<dbReference type="InterPro" id="IPR029058">
    <property type="entry name" value="AB_hydrolase_fold"/>
</dbReference>
<dbReference type="SUPFAM" id="SSF53474">
    <property type="entry name" value="alpha/beta-Hydrolases"/>
    <property type="match status" value="1"/>
</dbReference>
<evidence type="ECO:0000313" key="1">
    <source>
        <dbReference type="EMBL" id="EKM54013.1"/>
    </source>
</evidence>
<dbReference type="RefSeq" id="XP_007396532.1">
    <property type="nucleotide sequence ID" value="XM_007396470.1"/>
</dbReference>
<dbReference type="AlphaFoldDB" id="K5VRA9"/>
<sequence>MHLTSAMTLSKKTMVVAGLPVHIYSERHLTEHNGPVAIMFFLHGRTGSAKGIEGIVEDTLKQVGQKRRCHSKLALDLIVVTFDQRNHGDRLVDAHANGAWKKGNNDRHAIDMYAIQSEHPTDSFEQNSCIYSLAGTAQDVSYLIDFLPSYLFPAGERQIAHWLVAGKSLGGHSTWIALRHEPRINLAIPIIACPDYMKLITKRAKYSGVPLEPPYFTDSLRAYIDKHDPARAPYTANDTSNPFWGKKILVMSGGSDPLVPFTYSEEFVEGLNVGPDGIKKVVVQPDAQHECTPSMVSEMADFIWENCLKVSGKE</sequence>
<dbReference type="GeneID" id="18919584"/>
<gene>
    <name evidence="1" type="ORF">PHACADRAFT_29286</name>
</gene>
<dbReference type="Gene3D" id="3.40.50.1820">
    <property type="entry name" value="alpha/beta hydrolase"/>
    <property type="match status" value="1"/>
</dbReference>
<organism evidence="1 2">
    <name type="scientific">Phanerochaete carnosa (strain HHB-10118-sp)</name>
    <name type="common">White-rot fungus</name>
    <name type="synonym">Peniophora carnosa</name>
    <dbReference type="NCBI Taxonomy" id="650164"/>
    <lineage>
        <taxon>Eukaryota</taxon>
        <taxon>Fungi</taxon>
        <taxon>Dikarya</taxon>
        <taxon>Basidiomycota</taxon>
        <taxon>Agaricomycotina</taxon>
        <taxon>Agaricomycetes</taxon>
        <taxon>Polyporales</taxon>
        <taxon>Phanerochaetaceae</taxon>
        <taxon>Phanerochaete</taxon>
    </lineage>
</organism>
<keyword evidence="2" id="KW-1185">Reference proteome</keyword>
<dbReference type="PANTHER" id="PTHR47381:SF3">
    <property type="entry name" value="ALPHA_BETA-HYDROLASES SUPERFAMILY PROTEIN"/>
    <property type="match status" value="1"/>
</dbReference>